<dbReference type="Proteomes" id="UP000028630">
    <property type="component" value="Unassembled WGS sequence"/>
</dbReference>
<protein>
    <submittedName>
        <fullName evidence="1">Uncharacterized protein</fullName>
    </submittedName>
</protein>
<dbReference type="AlphaFoldDB" id="A0A085AFT9"/>
<organism evidence="1 2">
    <name type="scientific">Trabulsiella guamensis ATCC 49490</name>
    <dbReference type="NCBI Taxonomy" id="1005994"/>
    <lineage>
        <taxon>Bacteria</taxon>
        <taxon>Pseudomonadati</taxon>
        <taxon>Pseudomonadota</taxon>
        <taxon>Gammaproteobacteria</taxon>
        <taxon>Enterobacterales</taxon>
        <taxon>Enterobacteriaceae</taxon>
        <taxon>Trabulsiella</taxon>
    </lineage>
</organism>
<gene>
    <name evidence="1" type="ORF">GTGU_01023</name>
</gene>
<sequence length="37" mass="4602">MGSIEKGEQRQIQWFLLYLYEKYRHNFISQNVLIPKM</sequence>
<evidence type="ECO:0000313" key="2">
    <source>
        <dbReference type="Proteomes" id="UP000028630"/>
    </source>
</evidence>
<proteinExistence type="predicted"/>
<accession>A0A085AFT9</accession>
<name>A0A085AFT9_9ENTR</name>
<dbReference type="EMBL" id="JMTB01000043">
    <property type="protein sequence ID" value="KFC09084.1"/>
    <property type="molecule type" value="Genomic_DNA"/>
</dbReference>
<keyword evidence="2" id="KW-1185">Reference proteome</keyword>
<comment type="caution">
    <text evidence="1">The sequence shown here is derived from an EMBL/GenBank/DDBJ whole genome shotgun (WGS) entry which is preliminary data.</text>
</comment>
<evidence type="ECO:0000313" key="1">
    <source>
        <dbReference type="EMBL" id="KFC09084.1"/>
    </source>
</evidence>
<reference evidence="2" key="1">
    <citation type="submission" date="2014-05" db="EMBL/GenBank/DDBJ databases">
        <title>ATOL: Assembling a taxonomically balanced genome-scale reconstruction of the evolutionary history of the Enterobacteriaceae.</title>
        <authorList>
            <person name="Plunkett G. III"/>
            <person name="Neeno-Eckwall E.C."/>
            <person name="Glasner J.D."/>
            <person name="Perna N.T."/>
        </authorList>
    </citation>
    <scope>NUCLEOTIDE SEQUENCE [LARGE SCALE GENOMIC DNA]</scope>
    <source>
        <strain evidence="2">ATCC 49490</strain>
    </source>
</reference>